<comment type="subcellular location">
    <subcellularLocation>
        <location evidence="1">Membrane</location>
    </subcellularLocation>
</comment>
<dbReference type="PROSITE" id="PS50885">
    <property type="entry name" value="HAMP"/>
    <property type="match status" value="1"/>
</dbReference>
<gene>
    <name evidence="8" type="ORF">KDN34_07420</name>
</gene>
<dbReference type="Gene3D" id="1.10.287.950">
    <property type="entry name" value="Methyl-accepting chemotaxis protein"/>
    <property type="match status" value="1"/>
</dbReference>
<dbReference type="EMBL" id="CP073587">
    <property type="protein sequence ID" value="QUN07244.1"/>
    <property type="molecule type" value="Genomic_DNA"/>
</dbReference>
<dbReference type="SMART" id="SM00304">
    <property type="entry name" value="HAMP"/>
    <property type="match status" value="1"/>
</dbReference>
<dbReference type="SUPFAM" id="SSF58104">
    <property type="entry name" value="Methyl-accepting chemotaxis protein (MCP) signaling domain"/>
    <property type="match status" value="1"/>
</dbReference>
<evidence type="ECO:0000313" key="8">
    <source>
        <dbReference type="EMBL" id="QUN07244.1"/>
    </source>
</evidence>
<keyword evidence="5" id="KW-0812">Transmembrane</keyword>
<feature type="domain" description="HAMP" evidence="7">
    <location>
        <begin position="300"/>
        <end position="352"/>
    </location>
</feature>
<evidence type="ECO:0000256" key="1">
    <source>
        <dbReference type="ARBA" id="ARBA00004370"/>
    </source>
</evidence>
<dbReference type="PRINTS" id="PR00260">
    <property type="entry name" value="CHEMTRNSDUCR"/>
</dbReference>
<dbReference type="PANTHER" id="PTHR32089:SF120">
    <property type="entry name" value="METHYL-ACCEPTING CHEMOTAXIS PROTEIN TLPQ"/>
    <property type="match status" value="1"/>
</dbReference>
<evidence type="ECO:0000313" key="9">
    <source>
        <dbReference type="Proteomes" id="UP000679575"/>
    </source>
</evidence>
<dbReference type="InterPro" id="IPR004089">
    <property type="entry name" value="MCPsignal_dom"/>
</dbReference>
<dbReference type="PANTHER" id="PTHR32089">
    <property type="entry name" value="METHYL-ACCEPTING CHEMOTAXIS PROTEIN MCPB"/>
    <property type="match status" value="1"/>
</dbReference>
<evidence type="ECO:0000256" key="5">
    <source>
        <dbReference type="SAM" id="Phobius"/>
    </source>
</evidence>
<keyword evidence="5" id="KW-0472">Membrane</keyword>
<evidence type="ECO:0000256" key="2">
    <source>
        <dbReference type="ARBA" id="ARBA00023224"/>
    </source>
</evidence>
<accession>A0ABX7YX19</accession>
<dbReference type="InterPro" id="IPR004090">
    <property type="entry name" value="Chemotax_Me-accpt_rcpt"/>
</dbReference>
<organism evidence="8 9">
    <name type="scientific">Shewanella yunxiaonensis</name>
    <dbReference type="NCBI Taxonomy" id="2829809"/>
    <lineage>
        <taxon>Bacteria</taxon>
        <taxon>Pseudomonadati</taxon>
        <taxon>Pseudomonadota</taxon>
        <taxon>Gammaproteobacteria</taxon>
        <taxon>Alteromonadales</taxon>
        <taxon>Shewanellaceae</taxon>
        <taxon>Shewanella</taxon>
    </lineage>
</organism>
<dbReference type="CDD" id="cd11386">
    <property type="entry name" value="MCP_signal"/>
    <property type="match status" value="1"/>
</dbReference>
<feature type="transmembrane region" description="Helical" evidence="5">
    <location>
        <begin position="276"/>
        <end position="298"/>
    </location>
</feature>
<keyword evidence="5" id="KW-1133">Transmembrane helix</keyword>
<dbReference type="Proteomes" id="UP000679575">
    <property type="component" value="Chromosome"/>
</dbReference>
<feature type="transmembrane region" description="Helical" evidence="5">
    <location>
        <begin position="12"/>
        <end position="34"/>
    </location>
</feature>
<feature type="domain" description="Methyl-accepting transducer" evidence="6">
    <location>
        <begin position="357"/>
        <end position="593"/>
    </location>
</feature>
<evidence type="ECO:0000256" key="3">
    <source>
        <dbReference type="ARBA" id="ARBA00029447"/>
    </source>
</evidence>
<evidence type="ECO:0000259" key="6">
    <source>
        <dbReference type="PROSITE" id="PS50111"/>
    </source>
</evidence>
<dbReference type="InterPro" id="IPR003660">
    <property type="entry name" value="HAMP_dom"/>
</dbReference>
<dbReference type="RefSeq" id="WP_212596246.1">
    <property type="nucleotide sequence ID" value="NZ_CP073587.1"/>
</dbReference>
<dbReference type="Pfam" id="PF00015">
    <property type="entry name" value="MCPsignal"/>
    <property type="match status" value="1"/>
</dbReference>
<evidence type="ECO:0000256" key="4">
    <source>
        <dbReference type="PROSITE-ProRule" id="PRU00284"/>
    </source>
</evidence>
<dbReference type="PROSITE" id="PS50111">
    <property type="entry name" value="CHEMOTAXIS_TRANSDUC_2"/>
    <property type="match status" value="1"/>
</dbReference>
<keyword evidence="2 4" id="KW-0807">Transducer</keyword>
<protein>
    <submittedName>
        <fullName evidence="8">Methyl-accepting chemotaxis protein</fullName>
    </submittedName>
</protein>
<sequence length="629" mass="68842">MFNDWSVKIKLSVGFGAVLLLTLIVGTIGLLVIGQIESQSEIQRHVVTFNNDIGQLSRSRIDYLKDFNDQDTVQITTQLKAAQELISRNLQHARDDKSIQRLTLITQQLAEYSDLFRTLKQSVTIRVNAENQLLQQISHTTSLLQTLSASFSDRDEKMQQLTVKLDKNFYQARFIVMSLLRGDSNLNQLQNTTVEFAAIVKQLRQLPLNATQQQLLSDIDEGFQSYIKIGEKIPALQAALDKDSDTLEHQEQTLITDANDENAAHALLQQQITQSAYYYVTIATVAALLVGIVATLVINKGINQPLQQVLTIAQRIGNGDLTHQAAITRKDEMGQLMQAIASMSQSLRQLITQIKESAVQLASSATELSAVTEQTSIGAQQQKQETDQVATAINEMSLTVAEVARNAEQSANAVEQTDQQTAAANRELEQTITETTLLSEKMQHSAEAMHNVVSSSEHIGSIMDVIKSIAEQTNLLALNAAIEAARAGESGRGFAVVADEVRNLAQRTHASTSEIESLIKELQQGAKQAATHVNDSHETTQDVVKKVGLVGDALHTITELTHHIRDMGQQIATASEEQTTVAEEINHNVLRVRDAADQAAAASEQTVAASTELARLSNDLQGMVAGFTV</sequence>
<dbReference type="CDD" id="cd06225">
    <property type="entry name" value="HAMP"/>
    <property type="match status" value="1"/>
</dbReference>
<keyword evidence="9" id="KW-1185">Reference proteome</keyword>
<evidence type="ECO:0000259" key="7">
    <source>
        <dbReference type="PROSITE" id="PS50885"/>
    </source>
</evidence>
<dbReference type="SMART" id="SM00283">
    <property type="entry name" value="MA"/>
    <property type="match status" value="1"/>
</dbReference>
<comment type="similarity">
    <text evidence="3">Belongs to the methyl-accepting chemotaxis (MCP) protein family.</text>
</comment>
<name>A0ABX7YX19_9GAMM</name>
<reference evidence="8 9" key="1">
    <citation type="submission" date="2021-04" db="EMBL/GenBank/DDBJ databases">
        <title>Novel species identification of genus Shewanella.</title>
        <authorList>
            <person name="Liu G."/>
        </authorList>
    </citation>
    <scope>NUCLEOTIDE SEQUENCE [LARGE SCALE GENOMIC DNA]</scope>
    <source>
        <strain evidence="8 9">FJAT-54481</strain>
    </source>
</reference>
<dbReference type="Pfam" id="PF00672">
    <property type="entry name" value="HAMP"/>
    <property type="match status" value="1"/>
</dbReference>
<proteinExistence type="inferred from homology"/>